<dbReference type="AlphaFoldDB" id="A0A839IMG1"/>
<dbReference type="Pfam" id="PF01810">
    <property type="entry name" value="LysE"/>
    <property type="match status" value="1"/>
</dbReference>
<sequence>MADILLQLESYFDASFLTFLAAIILLTISPGVDTVMVIRNTIRGGRIDGLVTSIAICSGLFVHAVVSAAGVSFILLQSASLFTMLKLAGAAYLIWLGWKSLRNAWDRKTNTTLTGVSNTENHSVTPSLRRSFREGFLSNVLNPKTIVFYMAFLPQFIQPHESVMLKSVFLAGVHFIVSNIWQLILILMVAKARQWLSSEKAMRYLDGIIGSVMMTFGIKLATDS</sequence>
<gene>
    <name evidence="7" type="ORF">H4O21_03645</name>
</gene>
<evidence type="ECO:0000313" key="7">
    <source>
        <dbReference type="EMBL" id="MBB1485702.1"/>
    </source>
</evidence>
<feature type="transmembrane region" description="Helical" evidence="6">
    <location>
        <begin position="50"/>
        <end position="75"/>
    </location>
</feature>
<name>A0A839IMG1_9GAMM</name>
<dbReference type="GO" id="GO:0015171">
    <property type="term" value="F:amino acid transmembrane transporter activity"/>
    <property type="evidence" value="ECO:0007669"/>
    <property type="project" value="TreeGrafter"/>
</dbReference>
<feature type="transmembrane region" description="Helical" evidence="6">
    <location>
        <begin position="81"/>
        <end position="98"/>
    </location>
</feature>
<dbReference type="PIRSF" id="PIRSF006324">
    <property type="entry name" value="LeuE"/>
    <property type="match status" value="1"/>
</dbReference>
<evidence type="ECO:0000256" key="3">
    <source>
        <dbReference type="ARBA" id="ARBA00022692"/>
    </source>
</evidence>
<dbReference type="EMBL" id="JACJFM010000003">
    <property type="protein sequence ID" value="MBB1485702.1"/>
    <property type="molecule type" value="Genomic_DNA"/>
</dbReference>
<evidence type="ECO:0000256" key="5">
    <source>
        <dbReference type="ARBA" id="ARBA00023136"/>
    </source>
</evidence>
<evidence type="ECO:0000256" key="2">
    <source>
        <dbReference type="ARBA" id="ARBA00022475"/>
    </source>
</evidence>
<feature type="transmembrane region" description="Helical" evidence="6">
    <location>
        <begin position="16"/>
        <end position="38"/>
    </location>
</feature>
<evidence type="ECO:0000256" key="6">
    <source>
        <dbReference type="SAM" id="Phobius"/>
    </source>
</evidence>
<keyword evidence="8" id="KW-1185">Reference proteome</keyword>
<evidence type="ECO:0000256" key="4">
    <source>
        <dbReference type="ARBA" id="ARBA00022989"/>
    </source>
</evidence>
<keyword evidence="4 6" id="KW-1133">Transmembrane helix</keyword>
<protein>
    <submittedName>
        <fullName evidence="7">LysE family translocator</fullName>
    </submittedName>
</protein>
<comment type="caution">
    <text evidence="7">The sequence shown here is derived from an EMBL/GenBank/DDBJ whole genome shotgun (WGS) entry which is preliminary data.</text>
</comment>
<dbReference type="InterPro" id="IPR001123">
    <property type="entry name" value="LeuE-type"/>
</dbReference>
<proteinExistence type="predicted"/>
<evidence type="ECO:0000313" key="8">
    <source>
        <dbReference type="Proteomes" id="UP000565262"/>
    </source>
</evidence>
<keyword evidence="2" id="KW-1003">Cell membrane</keyword>
<feature type="transmembrane region" description="Helical" evidence="6">
    <location>
        <begin position="202"/>
        <end position="221"/>
    </location>
</feature>
<feature type="transmembrane region" description="Helical" evidence="6">
    <location>
        <begin position="169"/>
        <end position="190"/>
    </location>
</feature>
<evidence type="ECO:0000256" key="1">
    <source>
        <dbReference type="ARBA" id="ARBA00004651"/>
    </source>
</evidence>
<keyword evidence="3 6" id="KW-0812">Transmembrane</keyword>
<accession>A0A839IMG1</accession>
<comment type="subcellular location">
    <subcellularLocation>
        <location evidence="1">Cell membrane</location>
        <topology evidence="1">Multi-pass membrane protein</topology>
    </subcellularLocation>
</comment>
<dbReference type="PANTHER" id="PTHR30086">
    <property type="entry name" value="ARGININE EXPORTER PROTEIN ARGO"/>
    <property type="match status" value="1"/>
</dbReference>
<dbReference type="GO" id="GO:0005886">
    <property type="term" value="C:plasma membrane"/>
    <property type="evidence" value="ECO:0007669"/>
    <property type="project" value="UniProtKB-SubCell"/>
</dbReference>
<reference evidence="7 8" key="1">
    <citation type="submission" date="2020-08" db="EMBL/GenBank/DDBJ databases">
        <title>Oceanospirillum sp. nov. isolated from marine sediment.</title>
        <authorList>
            <person name="Ji X."/>
        </authorList>
    </citation>
    <scope>NUCLEOTIDE SEQUENCE [LARGE SCALE GENOMIC DNA]</scope>
    <source>
        <strain evidence="7 8">D5</strain>
    </source>
</reference>
<dbReference type="RefSeq" id="WP_182807486.1">
    <property type="nucleotide sequence ID" value="NZ_JACJFM010000003.1"/>
</dbReference>
<feature type="transmembrane region" description="Helical" evidence="6">
    <location>
        <begin position="136"/>
        <end position="157"/>
    </location>
</feature>
<dbReference type="Proteomes" id="UP000565262">
    <property type="component" value="Unassembled WGS sequence"/>
</dbReference>
<organism evidence="7 8">
    <name type="scientific">Oceanospirillum sediminis</name>
    <dbReference type="NCBI Taxonomy" id="2760088"/>
    <lineage>
        <taxon>Bacteria</taxon>
        <taxon>Pseudomonadati</taxon>
        <taxon>Pseudomonadota</taxon>
        <taxon>Gammaproteobacteria</taxon>
        <taxon>Oceanospirillales</taxon>
        <taxon>Oceanospirillaceae</taxon>
        <taxon>Oceanospirillum</taxon>
    </lineage>
</organism>
<dbReference type="PANTHER" id="PTHR30086:SF20">
    <property type="entry name" value="ARGININE EXPORTER PROTEIN ARGO-RELATED"/>
    <property type="match status" value="1"/>
</dbReference>
<keyword evidence="5 6" id="KW-0472">Membrane</keyword>